<keyword evidence="1" id="KW-1133">Transmembrane helix</keyword>
<dbReference type="Proteomes" id="UP000747399">
    <property type="component" value="Unassembled WGS sequence"/>
</dbReference>
<feature type="transmembrane region" description="Helical" evidence="1">
    <location>
        <begin position="205"/>
        <end position="226"/>
    </location>
</feature>
<feature type="transmembrane region" description="Helical" evidence="1">
    <location>
        <begin position="88"/>
        <end position="108"/>
    </location>
</feature>
<evidence type="ECO:0000256" key="1">
    <source>
        <dbReference type="SAM" id="Phobius"/>
    </source>
</evidence>
<evidence type="ECO:0000313" key="2">
    <source>
        <dbReference type="EMBL" id="GIL66073.1"/>
    </source>
</evidence>
<evidence type="ECO:0000313" key="3">
    <source>
        <dbReference type="Proteomes" id="UP000747399"/>
    </source>
</evidence>
<proteinExistence type="predicted"/>
<feature type="transmembrane region" description="Helical" evidence="1">
    <location>
        <begin position="160"/>
        <end position="185"/>
    </location>
</feature>
<keyword evidence="3" id="KW-1185">Reference proteome</keyword>
<name>A0A8J4BS27_9CHLO</name>
<dbReference type="AlphaFoldDB" id="A0A8J4BS27"/>
<sequence>MGHRRGPSVVAASAAGNVFPLVEDAIYRLNGSNRMSNKVQTWTNPVYDATVNQPLGAPGDATITVQPPTGLDLTEEMFPSGKSMLRRMIYQFGAVLTLIVAHIVLIAYTDPIYLKSPLTQVIVYSGQGGLLLAIIGGFFVLTSQTLYIRLGRYDLYLREFAAIYIMFLLEAALYIAMRAYATVLLYRRISYLALWDAPGYTPLWVIQRVVLMMFWVAALYSSLAVFDVRYFDPELLFGQQQKARQRRHGALEAASGSG</sequence>
<keyword evidence="1" id="KW-0472">Membrane</keyword>
<feature type="transmembrane region" description="Helical" evidence="1">
    <location>
        <begin position="128"/>
        <end position="148"/>
    </location>
</feature>
<organism evidence="2 3">
    <name type="scientific">Volvox africanus</name>
    <dbReference type="NCBI Taxonomy" id="51714"/>
    <lineage>
        <taxon>Eukaryota</taxon>
        <taxon>Viridiplantae</taxon>
        <taxon>Chlorophyta</taxon>
        <taxon>core chlorophytes</taxon>
        <taxon>Chlorophyceae</taxon>
        <taxon>CS clade</taxon>
        <taxon>Chlamydomonadales</taxon>
        <taxon>Volvocaceae</taxon>
        <taxon>Volvox</taxon>
    </lineage>
</organism>
<comment type="caution">
    <text evidence="2">The sequence shown here is derived from an EMBL/GenBank/DDBJ whole genome shotgun (WGS) entry which is preliminary data.</text>
</comment>
<dbReference type="EMBL" id="BNCO01000081">
    <property type="protein sequence ID" value="GIL66073.1"/>
    <property type="molecule type" value="Genomic_DNA"/>
</dbReference>
<gene>
    <name evidence="2" type="ORF">Vafri_19681</name>
</gene>
<reference evidence="2" key="1">
    <citation type="journal article" date="2021" name="Proc. Natl. Acad. Sci. U.S.A.">
        <title>Three genomes in the algal genus Volvox reveal the fate of a haploid sex-determining region after a transition to homothallism.</title>
        <authorList>
            <person name="Yamamoto K."/>
            <person name="Hamaji T."/>
            <person name="Kawai-Toyooka H."/>
            <person name="Matsuzaki R."/>
            <person name="Takahashi F."/>
            <person name="Nishimura Y."/>
            <person name="Kawachi M."/>
            <person name="Noguchi H."/>
            <person name="Minakuchi Y."/>
            <person name="Umen J.G."/>
            <person name="Toyoda A."/>
            <person name="Nozaki H."/>
        </authorList>
    </citation>
    <scope>NUCLEOTIDE SEQUENCE</scope>
    <source>
        <strain evidence="2">NIES-3780</strain>
    </source>
</reference>
<protein>
    <recommendedName>
        <fullName evidence="4">Transmembrane protein 138</fullName>
    </recommendedName>
</protein>
<evidence type="ECO:0008006" key="4">
    <source>
        <dbReference type="Google" id="ProtNLM"/>
    </source>
</evidence>
<keyword evidence="1" id="KW-0812">Transmembrane</keyword>
<accession>A0A8J4BS27</accession>